<protein>
    <recommendedName>
        <fullName evidence="2">histidine kinase</fullName>
        <ecNumber evidence="2">2.7.13.3</ecNumber>
    </recommendedName>
</protein>
<organism evidence="8 9">
    <name type="scientific">Azospira oryzae</name>
    <dbReference type="NCBI Taxonomy" id="146939"/>
    <lineage>
        <taxon>Bacteria</taxon>
        <taxon>Pseudomonadati</taxon>
        <taxon>Pseudomonadota</taxon>
        <taxon>Betaproteobacteria</taxon>
        <taxon>Rhodocyclales</taxon>
        <taxon>Rhodocyclaceae</taxon>
        <taxon>Azospira</taxon>
    </lineage>
</organism>
<evidence type="ECO:0000313" key="9">
    <source>
        <dbReference type="Proteomes" id="UP000292136"/>
    </source>
</evidence>
<comment type="catalytic activity">
    <reaction evidence="1">
        <text>ATP + protein L-histidine = ADP + protein N-phospho-L-histidine.</text>
        <dbReference type="EC" id="2.7.13.3"/>
    </reaction>
</comment>
<dbReference type="SMART" id="SM00387">
    <property type="entry name" value="HATPase_c"/>
    <property type="match status" value="1"/>
</dbReference>
<feature type="domain" description="PAS" evidence="6">
    <location>
        <begin position="477"/>
        <end position="514"/>
    </location>
</feature>
<dbReference type="Gene3D" id="1.10.287.130">
    <property type="match status" value="1"/>
</dbReference>
<feature type="domain" description="PAC" evidence="7">
    <location>
        <begin position="539"/>
        <end position="593"/>
    </location>
</feature>
<dbReference type="Pfam" id="PF13426">
    <property type="entry name" value="PAS_9"/>
    <property type="match status" value="3"/>
</dbReference>
<dbReference type="PROSITE" id="PS50112">
    <property type="entry name" value="PAS"/>
    <property type="match status" value="3"/>
</dbReference>
<reference evidence="8 9" key="1">
    <citation type="submission" date="2019-02" db="EMBL/GenBank/DDBJ databases">
        <title>Genomic Encyclopedia of Type Strains, Phase IV (KMG-IV): sequencing the most valuable type-strain genomes for metagenomic binning, comparative biology and taxonomic classification.</title>
        <authorList>
            <person name="Goeker M."/>
        </authorList>
    </citation>
    <scope>NUCLEOTIDE SEQUENCE [LARGE SCALE GENOMIC DNA]</scope>
    <source>
        <strain evidence="8 9">DSM 21223</strain>
    </source>
</reference>
<dbReference type="Gene3D" id="3.30.565.10">
    <property type="entry name" value="Histidine kinase-like ATPase, C-terminal domain"/>
    <property type="match status" value="1"/>
</dbReference>
<dbReference type="Pfam" id="PF02518">
    <property type="entry name" value="HATPase_c"/>
    <property type="match status" value="1"/>
</dbReference>
<dbReference type="Gene3D" id="3.30.450.20">
    <property type="entry name" value="PAS domain"/>
    <property type="match status" value="3"/>
</dbReference>
<evidence type="ECO:0000256" key="3">
    <source>
        <dbReference type="SAM" id="Coils"/>
    </source>
</evidence>
<feature type="transmembrane region" description="Helical" evidence="4">
    <location>
        <begin position="308"/>
        <end position="329"/>
    </location>
</feature>
<sequence>MSAGDRVETAFVPTARHWLVAIIGFVLLLAGGLYRSHQVLFGAARETAEQQLQAVAALKSQEIQRWIEDRLIFLSQPPGSVMSQHFARLLQQPGDARAAAGLRQRFRYLQQTIPEISAIGLHDLAGRSYLADPADDHLRDDTLHQEAVQALLESRRPRLVDFHRKAGREGEVVLDLLVPLFAEGETGRLIGYALFEIDPARVLYPMVSQWPVPSATGESLLVRRDGDEVLFLSPLGRQAGAPLKLRLPLDTPGLISGMALHGVGEVLAGRDYRGLAVLGVVLPVGQTDWLLVAKMDDSEIYREARRNFAWLTAAGVVLMAVLLLLGRVFSAALQAREQEARFRLLAESGSDVVWLYELASRRFAYVSPSVQAMRGITVDEALQQTMADLLTPECHQHLDGELGRWIAAVDTGQEAAASRHYELVQPRKDGSLIQTEAVMTLITDAQGRVTHIQGISRDITERKRAEAELHKFLLSAEQSPVSIVITNLAAEIEYVNEAFVRTAGYSREEVLGQNPRILQSGRTPRSSYDEMWRCLSRGEGWRGELFNRRKDGSEYLEDASINPIRQPDGSITHYLAVKEDITERRATEAALAESEDKFRTIYDTIGDAIFVHDVASGSILDVNGGACRMYGYSREELLSLDVQGITADDPAFPPQAARDYMRRVREEGPQSFEWMARGSSGRQFWVLVNLQIFRLSGGQRVLAVVRDIDGRKRAEQELQQALAEAKALNQRLAEAQSQLLQSEKMASIGQLAAGVAHEMNNPIGFVYSNLGTLDHYLREIFAIIAAYEAADSGPCRDCRQLESARQLKQEKDFDFLRSDIVQLLAESRDGLERVAKIARDLKDFSRAGEAESQWADLHQGLDSTLNIVWNELKYKCAVHKEYGELPLVWCEPSQINQVFMNLLVNAAQAIPKKGDIWLRTGRRGDEVFVAVSDSGCGIAPEYLHRLFEPFFTTKPVGKGTGLGLSLAYSIVQKHQGRLEVESEPGRGSTFTVWLPIEAKPRPEEGTEAASAPR</sequence>
<keyword evidence="9" id="KW-1185">Reference proteome</keyword>
<dbReference type="Proteomes" id="UP000292136">
    <property type="component" value="Unassembled WGS sequence"/>
</dbReference>
<feature type="domain" description="PAC" evidence="7">
    <location>
        <begin position="670"/>
        <end position="720"/>
    </location>
</feature>
<feature type="domain" description="PAC" evidence="7">
    <location>
        <begin position="419"/>
        <end position="471"/>
    </location>
</feature>
<gene>
    <name evidence="8" type="ORF">EV678_0855</name>
</gene>
<feature type="domain" description="Histidine kinase" evidence="5">
    <location>
        <begin position="754"/>
        <end position="998"/>
    </location>
</feature>
<dbReference type="SUPFAM" id="SSF55874">
    <property type="entry name" value="ATPase domain of HSP90 chaperone/DNA topoisomerase II/histidine kinase"/>
    <property type="match status" value="1"/>
</dbReference>
<dbReference type="SUPFAM" id="SSF55785">
    <property type="entry name" value="PYP-like sensor domain (PAS domain)"/>
    <property type="match status" value="3"/>
</dbReference>
<dbReference type="PANTHER" id="PTHR43065:SF50">
    <property type="entry name" value="HISTIDINE KINASE"/>
    <property type="match status" value="1"/>
</dbReference>
<dbReference type="InterPro" id="IPR000700">
    <property type="entry name" value="PAS-assoc_C"/>
</dbReference>
<feature type="transmembrane region" description="Helical" evidence="4">
    <location>
        <begin position="15"/>
        <end position="34"/>
    </location>
</feature>
<evidence type="ECO:0000256" key="4">
    <source>
        <dbReference type="SAM" id="Phobius"/>
    </source>
</evidence>
<dbReference type="EMBL" id="SHKM01000001">
    <property type="protein sequence ID" value="RZT90044.1"/>
    <property type="molecule type" value="Genomic_DNA"/>
</dbReference>
<evidence type="ECO:0000256" key="2">
    <source>
        <dbReference type="ARBA" id="ARBA00012438"/>
    </source>
</evidence>
<dbReference type="PRINTS" id="PR00344">
    <property type="entry name" value="BCTRLSENSOR"/>
</dbReference>
<evidence type="ECO:0000313" key="8">
    <source>
        <dbReference type="EMBL" id="RZT90044.1"/>
    </source>
</evidence>
<keyword evidence="4" id="KW-0812">Transmembrane</keyword>
<dbReference type="InterPro" id="IPR004358">
    <property type="entry name" value="Sig_transdc_His_kin-like_C"/>
</dbReference>
<dbReference type="CDD" id="cd00130">
    <property type="entry name" value="PAS"/>
    <property type="match status" value="3"/>
</dbReference>
<dbReference type="InterPro" id="IPR003594">
    <property type="entry name" value="HATPase_dom"/>
</dbReference>
<evidence type="ECO:0000256" key="1">
    <source>
        <dbReference type="ARBA" id="ARBA00000085"/>
    </source>
</evidence>
<evidence type="ECO:0000259" key="6">
    <source>
        <dbReference type="PROSITE" id="PS50112"/>
    </source>
</evidence>
<dbReference type="InterPro" id="IPR005467">
    <property type="entry name" value="His_kinase_dom"/>
</dbReference>
<feature type="domain" description="PAS" evidence="6">
    <location>
        <begin position="338"/>
        <end position="393"/>
    </location>
</feature>
<accession>A0ABY0IUX9</accession>
<dbReference type="PANTHER" id="PTHR43065">
    <property type="entry name" value="SENSOR HISTIDINE KINASE"/>
    <property type="match status" value="1"/>
</dbReference>
<dbReference type="InterPro" id="IPR000014">
    <property type="entry name" value="PAS"/>
</dbReference>
<dbReference type="EC" id="2.7.13.3" evidence="2"/>
<keyword evidence="4" id="KW-0472">Membrane</keyword>
<dbReference type="NCBIfam" id="TIGR00229">
    <property type="entry name" value="sensory_box"/>
    <property type="match status" value="3"/>
</dbReference>
<proteinExistence type="predicted"/>
<evidence type="ECO:0000259" key="5">
    <source>
        <dbReference type="PROSITE" id="PS50109"/>
    </source>
</evidence>
<dbReference type="PROSITE" id="PS50109">
    <property type="entry name" value="HIS_KIN"/>
    <property type="match status" value="1"/>
</dbReference>
<feature type="domain" description="PAS" evidence="6">
    <location>
        <begin position="594"/>
        <end position="639"/>
    </location>
</feature>
<name>A0ABY0IUX9_9RHOO</name>
<evidence type="ECO:0000259" key="7">
    <source>
        <dbReference type="PROSITE" id="PS50113"/>
    </source>
</evidence>
<dbReference type="SMART" id="SM00091">
    <property type="entry name" value="PAS"/>
    <property type="match status" value="4"/>
</dbReference>
<feature type="coiled-coil region" evidence="3">
    <location>
        <begin position="711"/>
        <end position="745"/>
    </location>
</feature>
<keyword evidence="3" id="KW-0175">Coiled coil</keyword>
<keyword evidence="4" id="KW-1133">Transmembrane helix</keyword>
<dbReference type="InterPro" id="IPR035965">
    <property type="entry name" value="PAS-like_dom_sf"/>
</dbReference>
<dbReference type="SMART" id="SM00086">
    <property type="entry name" value="PAC"/>
    <property type="match status" value="3"/>
</dbReference>
<dbReference type="PROSITE" id="PS50113">
    <property type="entry name" value="PAC"/>
    <property type="match status" value="3"/>
</dbReference>
<dbReference type="InterPro" id="IPR001610">
    <property type="entry name" value="PAC"/>
</dbReference>
<comment type="caution">
    <text evidence="8">The sequence shown here is derived from an EMBL/GenBank/DDBJ whole genome shotgun (WGS) entry which is preliminary data.</text>
</comment>
<dbReference type="InterPro" id="IPR036890">
    <property type="entry name" value="HATPase_C_sf"/>
</dbReference>